<evidence type="ECO:0000313" key="1">
    <source>
        <dbReference type="EMBL" id="ARF10421.1"/>
    </source>
</evidence>
<accession>A0A1V0SFG5</accession>
<organism evidence="1">
    <name type="scientific">Hokovirus HKV1</name>
    <dbReference type="NCBI Taxonomy" id="1977638"/>
    <lineage>
        <taxon>Viruses</taxon>
        <taxon>Varidnaviria</taxon>
        <taxon>Bamfordvirae</taxon>
        <taxon>Nucleocytoviricota</taxon>
        <taxon>Megaviricetes</taxon>
        <taxon>Imitervirales</taxon>
        <taxon>Mimiviridae</taxon>
        <taxon>Klosneuvirinae</taxon>
        <taxon>Hokovirus</taxon>
    </lineage>
</organism>
<name>A0A1V0SFG5_9VIRU</name>
<sequence length="160" mass="19294">MEPKILMLHYDKRDDTFEGLDLDVYIRYNNLNDIPVNYDIIKIYNCCRDVGFIDKNYTYMYSVSRDLPYWDYSLYRNSKIGIIYDNENFNENFYDKLDYVIDTEIFDDSTYGFYSELRIKLQFSDSLKLIEKNNVFYDSIDKNTKLVATKNNNKGITRPR</sequence>
<dbReference type="EMBL" id="KY684103">
    <property type="protein sequence ID" value="ARF10421.1"/>
    <property type="molecule type" value="Genomic_DNA"/>
</dbReference>
<gene>
    <name evidence="1" type="ORF">Hokovirus_1_300</name>
</gene>
<proteinExistence type="predicted"/>
<protein>
    <submittedName>
        <fullName evidence="1">Uncharacterized protein</fullName>
    </submittedName>
</protein>
<reference evidence="1" key="1">
    <citation type="journal article" date="2017" name="Science">
        <title>Giant viruses with an expanded complement of translation system components.</title>
        <authorList>
            <person name="Schulz F."/>
            <person name="Yutin N."/>
            <person name="Ivanova N.N."/>
            <person name="Ortega D.R."/>
            <person name="Lee T.K."/>
            <person name="Vierheilig J."/>
            <person name="Daims H."/>
            <person name="Horn M."/>
            <person name="Wagner M."/>
            <person name="Jensen G.J."/>
            <person name="Kyrpides N.C."/>
            <person name="Koonin E.V."/>
            <person name="Woyke T."/>
        </authorList>
    </citation>
    <scope>NUCLEOTIDE SEQUENCE</scope>
    <source>
        <strain evidence="1">HKV1</strain>
    </source>
</reference>